<evidence type="ECO:0000256" key="2">
    <source>
        <dbReference type="ARBA" id="ARBA00007651"/>
    </source>
</evidence>
<feature type="compositionally biased region" description="Basic and acidic residues" evidence="9">
    <location>
        <begin position="35"/>
        <end position="57"/>
    </location>
</feature>
<keyword evidence="4 8" id="KW-1003">Cell membrane</keyword>
<evidence type="ECO:0000256" key="8">
    <source>
        <dbReference type="RuleBase" id="RU361233"/>
    </source>
</evidence>
<keyword evidence="6 8" id="KW-1133">Transmembrane helix</keyword>
<dbReference type="OrthoDB" id="672180at2759"/>
<feature type="transmembrane region" description="Helical" evidence="8">
    <location>
        <begin position="157"/>
        <end position="181"/>
    </location>
</feature>
<dbReference type="Proteomes" id="UP001153076">
    <property type="component" value="Unassembled WGS sequence"/>
</dbReference>
<evidence type="ECO:0000256" key="6">
    <source>
        <dbReference type="ARBA" id="ARBA00022989"/>
    </source>
</evidence>
<evidence type="ECO:0000259" key="10">
    <source>
        <dbReference type="Pfam" id="PF04535"/>
    </source>
</evidence>
<gene>
    <name evidence="11" type="ORF">Cgig2_004161</name>
</gene>
<dbReference type="GO" id="GO:0005886">
    <property type="term" value="C:plasma membrane"/>
    <property type="evidence" value="ECO:0007669"/>
    <property type="project" value="UniProtKB-SubCell"/>
</dbReference>
<feature type="transmembrane region" description="Helical" evidence="8">
    <location>
        <begin position="297"/>
        <end position="319"/>
    </location>
</feature>
<sequence>MQNHHSHQEPSPTAKKPPRPPPLSVSLPSYPDPPAHPEAEAEAEPESKRKFYFDESPHSPLQSESSLRSDDPEPPTSCSPGTKNGRGGGGAMVAVEKYYSPMTSPLPTTPPDNFPPPPVSHHHVISFNRREEGPPQSGVAYGGGAGNGTLGFVGKKLGMVTVVALVLRALEFVFCLVSFSVMASNKTQGWSGDSFDRYKEYRYCLTVAIMGFVYSGFQAYDLSYHLATGKHVIKHHLRHQFDFISDQASMIHDSKLKNMSVLAYLLISASSAAATRVDDWQANWGKDDFTEKASASVSMAFLAFIAFALSSMISGYNLCTRELS</sequence>
<evidence type="ECO:0000256" key="4">
    <source>
        <dbReference type="ARBA" id="ARBA00022475"/>
    </source>
</evidence>
<evidence type="ECO:0000256" key="5">
    <source>
        <dbReference type="ARBA" id="ARBA00022692"/>
    </source>
</evidence>
<comment type="caution">
    <text evidence="8">Lacks conserved residue(s) required for the propagation of feature annotation.</text>
</comment>
<feature type="region of interest" description="Disordered" evidence="9">
    <location>
        <begin position="1"/>
        <end position="91"/>
    </location>
</feature>
<accession>A0A9Q1KUK4</accession>
<reference evidence="11" key="1">
    <citation type="submission" date="2022-04" db="EMBL/GenBank/DDBJ databases">
        <title>Carnegiea gigantea Genome sequencing and assembly v2.</title>
        <authorList>
            <person name="Copetti D."/>
            <person name="Sanderson M.J."/>
            <person name="Burquez A."/>
            <person name="Wojciechowski M.F."/>
        </authorList>
    </citation>
    <scope>NUCLEOTIDE SEQUENCE</scope>
    <source>
        <strain evidence="11">SGP5-SGP5p</strain>
        <tissue evidence="11">Aerial part</tissue>
    </source>
</reference>
<proteinExistence type="inferred from homology"/>
<comment type="subcellular location">
    <subcellularLocation>
        <location evidence="1 8">Cell membrane</location>
        <topology evidence="1 8">Multi-pass membrane protein</topology>
    </subcellularLocation>
</comment>
<evidence type="ECO:0000313" key="11">
    <source>
        <dbReference type="EMBL" id="KAJ8449106.1"/>
    </source>
</evidence>
<dbReference type="Pfam" id="PF04535">
    <property type="entry name" value="CASP_dom"/>
    <property type="match status" value="2"/>
</dbReference>
<dbReference type="EMBL" id="JAKOGI010000025">
    <property type="protein sequence ID" value="KAJ8449106.1"/>
    <property type="molecule type" value="Genomic_DNA"/>
</dbReference>
<dbReference type="PANTHER" id="PTHR33573:SF50">
    <property type="entry name" value="CASP-LIKE PROTEIN 4A3"/>
    <property type="match status" value="1"/>
</dbReference>
<dbReference type="AlphaFoldDB" id="A0A9Q1KUK4"/>
<keyword evidence="7 8" id="KW-0472">Membrane</keyword>
<evidence type="ECO:0000256" key="7">
    <source>
        <dbReference type="ARBA" id="ARBA00023136"/>
    </source>
</evidence>
<comment type="caution">
    <text evidence="11">The sequence shown here is derived from an EMBL/GenBank/DDBJ whole genome shotgun (WGS) entry which is preliminary data.</text>
</comment>
<dbReference type="InterPro" id="IPR006702">
    <property type="entry name" value="CASP_dom"/>
</dbReference>
<dbReference type="PANTHER" id="PTHR33573">
    <property type="entry name" value="CASP-LIKE PROTEIN 4A4"/>
    <property type="match status" value="1"/>
</dbReference>
<feature type="transmembrane region" description="Helical" evidence="8">
    <location>
        <begin position="201"/>
        <end position="220"/>
    </location>
</feature>
<keyword evidence="5 8" id="KW-0812">Transmembrane</keyword>
<evidence type="ECO:0000256" key="3">
    <source>
        <dbReference type="ARBA" id="ARBA00011489"/>
    </source>
</evidence>
<keyword evidence="12" id="KW-1185">Reference proteome</keyword>
<evidence type="ECO:0000256" key="9">
    <source>
        <dbReference type="SAM" id="MobiDB-lite"/>
    </source>
</evidence>
<comment type="subunit">
    <text evidence="3 8">Homodimer and heterodimers.</text>
</comment>
<feature type="domain" description="Casparian strip membrane protein" evidence="10">
    <location>
        <begin position="261"/>
        <end position="306"/>
    </location>
</feature>
<organism evidence="11 12">
    <name type="scientific">Carnegiea gigantea</name>
    <dbReference type="NCBI Taxonomy" id="171969"/>
    <lineage>
        <taxon>Eukaryota</taxon>
        <taxon>Viridiplantae</taxon>
        <taxon>Streptophyta</taxon>
        <taxon>Embryophyta</taxon>
        <taxon>Tracheophyta</taxon>
        <taxon>Spermatophyta</taxon>
        <taxon>Magnoliopsida</taxon>
        <taxon>eudicotyledons</taxon>
        <taxon>Gunneridae</taxon>
        <taxon>Pentapetalae</taxon>
        <taxon>Caryophyllales</taxon>
        <taxon>Cactineae</taxon>
        <taxon>Cactaceae</taxon>
        <taxon>Cactoideae</taxon>
        <taxon>Echinocereeae</taxon>
        <taxon>Carnegiea</taxon>
    </lineage>
</organism>
<comment type="similarity">
    <text evidence="2 8">Belongs to the Casparian strip membrane proteins (CASP) family.</text>
</comment>
<feature type="domain" description="Casparian strip membrane protein" evidence="10">
    <location>
        <begin position="160"/>
        <end position="250"/>
    </location>
</feature>
<protein>
    <recommendedName>
        <fullName evidence="8">CASP-like protein</fullName>
    </recommendedName>
</protein>
<name>A0A9Q1KUK4_9CARY</name>
<evidence type="ECO:0000313" key="12">
    <source>
        <dbReference type="Proteomes" id="UP001153076"/>
    </source>
</evidence>
<evidence type="ECO:0000256" key="1">
    <source>
        <dbReference type="ARBA" id="ARBA00004651"/>
    </source>
</evidence>